<gene>
    <name evidence="2" type="ORF">R3P38DRAFT_2550343</name>
</gene>
<keyword evidence="1" id="KW-1133">Transmembrane helix</keyword>
<evidence type="ECO:0000313" key="3">
    <source>
        <dbReference type="Proteomes" id="UP001362999"/>
    </source>
</evidence>
<feature type="transmembrane region" description="Helical" evidence="1">
    <location>
        <begin position="48"/>
        <end position="70"/>
    </location>
</feature>
<keyword evidence="3" id="KW-1185">Reference proteome</keyword>
<sequence>IRSRRFPYAALDRWVLESAQLAQVGVLYNLTSELKLRPRRDHDPQGSLLILFVLCTALTILCTYPAALLIGPSTEVRRVPARVLGALATRFNLGNQKKVLTDLILKDAIYFEWSKIRRIDSEAGDTMTACGSTSKALANQQNLRDRTFVRFEMYVDIHARRQNRASVFELRTFYGQLQHTYLVNLQNTVPIQLFWRQALKLDIPADYSIILVEIKTCQLTGSDERLDLHFYSHLRETADVVDATALQCVVGRVPDKLSRDQGIVDRSGNLARALYLDNLGENEQGPSEIRNFLI</sequence>
<feature type="non-terminal residue" evidence="2">
    <location>
        <position position="1"/>
    </location>
</feature>
<comment type="caution">
    <text evidence="2">The sequence shown here is derived from an EMBL/GenBank/DDBJ whole genome shotgun (WGS) entry which is preliminary data.</text>
</comment>
<evidence type="ECO:0000313" key="2">
    <source>
        <dbReference type="EMBL" id="KAK7012530.1"/>
    </source>
</evidence>
<evidence type="ECO:0000256" key="1">
    <source>
        <dbReference type="SAM" id="Phobius"/>
    </source>
</evidence>
<reference evidence="2 3" key="1">
    <citation type="journal article" date="2024" name="J Genomics">
        <title>Draft genome sequencing and assembly of Favolaschia claudopus CIRM-BRFM 2984 isolated from oak limbs.</title>
        <authorList>
            <person name="Navarro D."/>
            <person name="Drula E."/>
            <person name="Chaduli D."/>
            <person name="Cazenave R."/>
            <person name="Ahrendt S."/>
            <person name="Wang J."/>
            <person name="Lipzen A."/>
            <person name="Daum C."/>
            <person name="Barry K."/>
            <person name="Grigoriev I.V."/>
            <person name="Favel A."/>
            <person name="Rosso M.N."/>
            <person name="Martin F."/>
        </authorList>
    </citation>
    <scope>NUCLEOTIDE SEQUENCE [LARGE SCALE GENOMIC DNA]</scope>
    <source>
        <strain evidence="2 3">CIRM-BRFM 2984</strain>
    </source>
</reference>
<organism evidence="2 3">
    <name type="scientific">Favolaschia claudopus</name>
    <dbReference type="NCBI Taxonomy" id="2862362"/>
    <lineage>
        <taxon>Eukaryota</taxon>
        <taxon>Fungi</taxon>
        <taxon>Dikarya</taxon>
        <taxon>Basidiomycota</taxon>
        <taxon>Agaricomycotina</taxon>
        <taxon>Agaricomycetes</taxon>
        <taxon>Agaricomycetidae</taxon>
        <taxon>Agaricales</taxon>
        <taxon>Marasmiineae</taxon>
        <taxon>Mycenaceae</taxon>
        <taxon>Favolaschia</taxon>
    </lineage>
</organism>
<keyword evidence="1" id="KW-0472">Membrane</keyword>
<proteinExistence type="predicted"/>
<dbReference type="EMBL" id="JAWWNJ010000065">
    <property type="protein sequence ID" value="KAK7012530.1"/>
    <property type="molecule type" value="Genomic_DNA"/>
</dbReference>
<keyword evidence="1" id="KW-0812">Transmembrane</keyword>
<protein>
    <submittedName>
        <fullName evidence="2">Uncharacterized protein</fullName>
    </submittedName>
</protein>
<dbReference type="AlphaFoldDB" id="A0AAW0AIM1"/>
<dbReference type="Proteomes" id="UP001362999">
    <property type="component" value="Unassembled WGS sequence"/>
</dbReference>
<name>A0AAW0AIM1_9AGAR</name>
<accession>A0AAW0AIM1</accession>